<keyword evidence="2" id="KW-1185">Reference proteome</keyword>
<reference evidence="2" key="2">
    <citation type="submission" date="2023-07" db="EMBL/GenBank/DDBJ databases">
        <authorList>
            <person name="Jung D.-H."/>
        </authorList>
    </citation>
    <scope>NUCLEOTIDE SEQUENCE [LARGE SCALE GENOMIC DNA]</scope>
    <source>
        <strain evidence="2">JA-25</strain>
    </source>
</reference>
<dbReference type="EMBL" id="WAEL01000001">
    <property type="protein sequence ID" value="NID09534.1"/>
    <property type="molecule type" value="Genomic_DNA"/>
</dbReference>
<proteinExistence type="predicted"/>
<accession>A0ABX0QB48</accession>
<organism evidence="1 2">
    <name type="scientific">Fibrivirga algicola</name>
    <dbReference type="NCBI Taxonomy" id="2950420"/>
    <lineage>
        <taxon>Bacteria</taxon>
        <taxon>Pseudomonadati</taxon>
        <taxon>Bacteroidota</taxon>
        <taxon>Cytophagia</taxon>
        <taxon>Cytophagales</taxon>
        <taxon>Spirosomataceae</taxon>
        <taxon>Fibrivirga</taxon>
    </lineage>
</organism>
<comment type="caution">
    <text evidence="1">The sequence shown here is derived from an EMBL/GenBank/DDBJ whole genome shotgun (WGS) entry which is preliminary data.</text>
</comment>
<evidence type="ECO:0000313" key="1">
    <source>
        <dbReference type="EMBL" id="NID09534.1"/>
    </source>
</evidence>
<dbReference type="RefSeq" id="WP_166691121.1">
    <property type="nucleotide sequence ID" value="NZ_WAEL01000001.1"/>
</dbReference>
<name>A0ABX0QB48_9BACT</name>
<reference evidence="2" key="1">
    <citation type="submission" date="2019-09" db="EMBL/GenBank/DDBJ databases">
        <authorList>
            <person name="Jung D.-H."/>
        </authorList>
    </citation>
    <scope>NUCLEOTIDE SEQUENCE [LARGE SCALE GENOMIC DNA]</scope>
    <source>
        <strain evidence="2">JA-25</strain>
    </source>
</reference>
<gene>
    <name evidence="1" type="ORF">F7231_05085</name>
</gene>
<evidence type="ECO:0000313" key="2">
    <source>
        <dbReference type="Proteomes" id="UP000606008"/>
    </source>
</evidence>
<protein>
    <submittedName>
        <fullName evidence="1">Uncharacterized protein</fullName>
    </submittedName>
</protein>
<dbReference type="Proteomes" id="UP000606008">
    <property type="component" value="Unassembled WGS sequence"/>
</dbReference>
<sequence length="74" mass="8311">MDSKDYFINHFHPIAYDVVGRDYVCIPKASVISGIYLVNWWEPSSYGYLPFPQVKIADSLSDLVDLLLTTGVVG</sequence>